<dbReference type="SMART" id="SM00448">
    <property type="entry name" value="REC"/>
    <property type="match status" value="1"/>
</dbReference>
<dbReference type="GO" id="GO:0000156">
    <property type="term" value="F:phosphorelay response regulator activity"/>
    <property type="evidence" value="ECO:0007669"/>
    <property type="project" value="TreeGrafter"/>
</dbReference>
<evidence type="ECO:0000256" key="2">
    <source>
        <dbReference type="PROSITE-ProRule" id="PRU00169"/>
    </source>
</evidence>
<name>A0A9P3TCD5_KLUIN</name>
<evidence type="ECO:0000313" key="7">
    <source>
        <dbReference type="EMBL" id="ORJ48595.1"/>
    </source>
</evidence>
<evidence type="ECO:0000313" key="8">
    <source>
        <dbReference type="Proteomes" id="UP000192521"/>
    </source>
</evidence>
<reference evidence="6" key="2">
    <citation type="journal article" date="2018" name="Genome Biol.">
        <title>SKESA: strategic k-mer extension for scrupulous assemblies.</title>
        <authorList>
            <person name="Souvorov A."/>
            <person name="Agarwala R."/>
            <person name="Lipman D.J."/>
        </authorList>
    </citation>
    <scope>NUCLEOTIDE SEQUENCE</scope>
    <source>
        <strain evidence="6">CAVp300</strain>
    </source>
</reference>
<dbReference type="AlphaFoldDB" id="A0A9P3TCD5"/>
<accession>A0A9P3TCD5</accession>
<feature type="modified residue" description="4-aspartylphosphate" evidence="2">
    <location>
        <position position="55"/>
    </location>
</feature>
<dbReference type="CDD" id="cd00383">
    <property type="entry name" value="trans_reg_C"/>
    <property type="match status" value="1"/>
</dbReference>
<dbReference type="InterPro" id="IPR001867">
    <property type="entry name" value="OmpR/PhoB-type_DNA-bd"/>
</dbReference>
<feature type="domain" description="OmpR/PhoB-type" evidence="5">
    <location>
        <begin position="131"/>
        <end position="232"/>
    </location>
</feature>
<dbReference type="SMART" id="SM00862">
    <property type="entry name" value="Trans_reg_C"/>
    <property type="match status" value="1"/>
</dbReference>
<keyword evidence="8" id="KW-1185">Reference proteome</keyword>
<dbReference type="EMBL" id="MWPR01000037">
    <property type="protein sequence ID" value="ORJ48595.1"/>
    <property type="molecule type" value="Genomic_DNA"/>
</dbReference>
<evidence type="ECO:0000313" key="9">
    <source>
        <dbReference type="Proteomes" id="UP000867740"/>
    </source>
</evidence>
<evidence type="ECO:0000259" key="4">
    <source>
        <dbReference type="PROSITE" id="PS50110"/>
    </source>
</evidence>
<reference evidence="7 8" key="1">
    <citation type="submission" date="2017-02" db="EMBL/GenBank/DDBJ databases">
        <title>Draft genome sequence of a Kluyvera intermedia isolate from a patient with a pancreatic abscess.</title>
        <authorList>
            <person name="Thele R."/>
        </authorList>
    </citation>
    <scope>NUCLEOTIDE SEQUENCE [LARGE SCALE GENOMIC DNA]</scope>
    <source>
        <strain evidence="7 8">FOSA7093</strain>
    </source>
</reference>
<dbReference type="GO" id="GO:0006355">
    <property type="term" value="P:regulation of DNA-templated transcription"/>
    <property type="evidence" value="ECO:0007669"/>
    <property type="project" value="InterPro"/>
</dbReference>
<dbReference type="GO" id="GO:0000976">
    <property type="term" value="F:transcription cis-regulatory region binding"/>
    <property type="evidence" value="ECO:0007669"/>
    <property type="project" value="TreeGrafter"/>
</dbReference>
<dbReference type="GO" id="GO:0005829">
    <property type="term" value="C:cytosol"/>
    <property type="evidence" value="ECO:0007669"/>
    <property type="project" value="TreeGrafter"/>
</dbReference>
<sequence length="234" mass="26744">MNKDNLIIVAEDDDEIADILISYLQRAGMKTFRARDGEQAINFTRLHKPDLILLDIHLPVYDGWNVLTTLRKESNVPVIMVTALDQDIDKLMGLRLGADDYVIKPFNPSEVIARVEAVLRRTRMNTELVNTRPIRTAYLTIYPDDFYIEINVRDEVVTPVLTTTEFKLLTYLARNPRKVCSREELLDSCLPEGDSLDRTVDSHMSKLRKKLENAGLKGIPESIRGLGYRLGENK</sequence>
<dbReference type="GO" id="GO:0032993">
    <property type="term" value="C:protein-DNA complex"/>
    <property type="evidence" value="ECO:0007669"/>
    <property type="project" value="TreeGrafter"/>
</dbReference>
<protein>
    <submittedName>
        <fullName evidence="7">DNA-binding response regulator</fullName>
    </submittedName>
    <submittedName>
        <fullName evidence="6">Response regulator transcription factor</fullName>
    </submittedName>
</protein>
<dbReference type="Gene3D" id="3.40.50.2300">
    <property type="match status" value="1"/>
</dbReference>
<dbReference type="OrthoDB" id="9802426at2"/>
<proteinExistence type="predicted"/>
<dbReference type="InterPro" id="IPR011006">
    <property type="entry name" value="CheY-like_superfamily"/>
</dbReference>
<dbReference type="Proteomes" id="UP000867740">
    <property type="component" value="Unassembled WGS sequence"/>
</dbReference>
<dbReference type="PROSITE" id="PS51755">
    <property type="entry name" value="OMPR_PHOB"/>
    <property type="match status" value="1"/>
</dbReference>
<dbReference type="Pfam" id="PF00072">
    <property type="entry name" value="Response_reg"/>
    <property type="match status" value="1"/>
</dbReference>
<feature type="DNA-binding region" description="OmpR/PhoB-type" evidence="3">
    <location>
        <begin position="131"/>
        <end position="232"/>
    </location>
</feature>
<organism evidence="6 9">
    <name type="scientific">Kluyvera intermedia</name>
    <name type="common">Enterobacter intermedius</name>
    <dbReference type="NCBI Taxonomy" id="61648"/>
    <lineage>
        <taxon>Bacteria</taxon>
        <taxon>Pseudomonadati</taxon>
        <taxon>Pseudomonadota</taxon>
        <taxon>Gammaproteobacteria</taxon>
        <taxon>Enterobacterales</taxon>
        <taxon>Enterobacteriaceae</taxon>
        <taxon>Kluyvera</taxon>
    </lineage>
</organism>
<reference evidence="6" key="3">
    <citation type="submission" date="2020-10" db="EMBL/GenBank/DDBJ databases">
        <authorList>
            <consortium name="NCBI Pathogen Detection Project"/>
        </authorList>
    </citation>
    <scope>NUCLEOTIDE SEQUENCE</scope>
    <source>
        <strain evidence="6">CAVp300</strain>
    </source>
</reference>
<dbReference type="RefSeq" id="WP_047370090.1">
    <property type="nucleotide sequence ID" value="NZ_CABMNU010000005.1"/>
</dbReference>
<dbReference type="Proteomes" id="UP000192521">
    <property type="component" value="Unassembled WGS sequence"/>
</dbReference>
<dbReference type="PANTHER" id="PTHR48111">
    <property type="entry name" value="REGULATOR OF RPOS"/>
    <property type="match status" value="1"/>
</dbReference>
<dbReference type="Pfam" id="PF00486">
    <property type="entry name" value="Trans_reg_C"/>
    <property type="match status" value="1"/>
</dbReference>
<comment type="caution">
    <text evidence="6">The sequence shown here is derived from an EMBL/GenBank/DDBJ whole genome shotgun (WGS) entry which is preliminary data.</text>
</comment>
<evidence type="ECO:0000259" key="5">
    <source>
        <dbReference type="PROSITE" id="PS51755"/>
    </source>
</evidence>
<evidence type="ECO:0000256" key="3">
    <source>
        <dbReference type="PROSITE-ProRule" id="PRU01091"/>
    </source>
</evidence>
<dbReference type="InterPro" id="IPR016032">
    <property type="entry name" value="Sig_transdc_resp-reg_C-effctor"/>
</dbReference>
<gene>
    <name evidence="7" type="ORF">B2M27_19965</name>
    <name evidence="6" type="ORF">I8531_005411</name>
</gene>
<dbReference type="PROSITE" id="PS50110">
    <property type="entry name" value="RESPONSE_REGULATORY"/>
    <property type="match status" value="1"/>
</dbReference>
<keyword evidence="1 3" id="KW-0238">DNA-binding</keyword>
<dbReference type="SUPFAM" id="SSF46894">
    <property type="entry name" value="C-terminal effector domain of the bipartite response regulators"/>
    <property type="match status" value="1"/>
</dbReference>
<dbReference type="SUPFAM" id="SSF52172">
    <property type="entry name" value="CheY-like"/>
    <property type="match status" value="1"/>
</dbReference>
<keyword evidence="2" id="KW-0597">Phosphoprotein</keyword>
<dbReference type="PANTHER" id="PTHR48111:SF59">
    <property type="entry name" value="TRANSCRIPTIONAL REGULATORY PROTEIN BAER"/>
    <property type="match status" value="1"/>
</dbReference>
<dbReference type="Gene3D" id="6.10.250.690">
    <property type="match status" value="1"/>
</dbReference>
<dbReference type="EMBL" id="DACSUM010000087">
    <property type="protein sequence ID" value="HAT3584998.1"/>
    <property type="molecule type" value="Genomic_DNA"/>
</dbReference>
<dbReference type="InterPro" id="IPR039420">
    <property type="entry name" value="WalR-like"/>
</dbReference>
<dbReference type="InterPro" id="IPR001789">
    <property type="entry name" value="Sig_transdc_resp-reg_receiver"/>
</dbReference>
<evidence type="ECO:0000256" key="1">
    <source>
        <dbReference type="ARBA" id="ARBA00023125"/>
    </source>
</evidence>
<dbReference type="InterPro" id="IPR036388">
    <property type="entry name" value="WH-like_DNA-bd_sf"/>
</dbReference>
<dbReference type="Gene3D" id="1.10.10.10">
    <property type="entry name" value="Winged helix-like DNA-binding domain superfamily/Winged helix DNA-binding domain"/>
    <property type="match status" value="1"/>
</dbReference>
<feature type="domain" description="Response regulatory" evidence="4">
    <location>
        <begin position="6"/>
        <end position="119"/>
    </location>
</feature>
<evidence type="ECO:0000313" key="6">
    <source>
        <dbReference type="EMBL" id="HAT3584998.1"/>
    </source>
</evidence>